<proteinExistence type="predicted"/>
<protein>
    <recommendedName>
        <fullName evidence="4">Extracellular protein</fullName>
    </recommendedName>
</protein>
<comment type="caution">
    <text evidence="2">The sequence shown here is derived from an EMBL/GenBank/DDBJ whole genome shotgun (WGS) entry which is preliminary data.</text>
</comment>
<reference evidence="2 3" key="1">
    <citation type="journal article" date="2023" name="Int. J. Syst. Evol. Microbiol.">
        <title>Lactiplantibacillus brownii sp. nov., a novel psychrotolerant species isolated from sauerkraut.</title>
        <authorList>
            <person name="Heng Y.C."/>
            <person name="Silvaraju S."/>
            <person name="Lee J.K.Y."/>
            <person name="Kittelmann S."/>
        </authorList>
    </citation>
    <scope>NUCLEOTIDE SEQUENCE [LARGE SCALE GENOMIC DNA]</scope>
    <source>
        <strain evidence="2 3">WILCCON 0030</strain>
    </source>
</reference>
<accession>A0ABU1A574</accession>
<feature type="chain" id="PRO_5047021799" description="Extracellular protein" evidence="1">
    <location>
        <begin position="33"/>
        <end position="251"/>
    </location>
</feature>
<dbReference type="Proteomes" id="UP001227831">
    <property type="component" value="Unassembled WGS sequence"/>
</dbReference>
<sequence length="251" mass="26869">MKKFQTLLATIALALPIAVTPLAPTATLVANAATTTKAKTATYTLVKAPTLKKVCYHVTRTGLTLEKASFTADRAAVTLAPTTTKLATKTTYTATKAIKVTAGKKDAKTTTYLLLKTTKGKTLGWIKATSLTAGAYKVPKAKTIKKVTKRAPKKTTANRDTTNPTTLMVTRKVATLKQTYRTKAATPYYQAAFAADRPVVTLTKAGTIKSGKTYRATKTLYAKTGTKAATHEYVFLTKAGWAATTNLKPIK</sequence>
<keyword evidence="3" id="KW-1185">Reference proteome</keyword>
<dbReference type="RefSeq" id="WP_308701991.1">
    <property type="nucleotide sequence ID" value="NZ_AP027463.1"/>
</dbReference>
<evidence type="ECO:0000313" key="2">
    <source>
        <dbReference type="EMBL" id="MDQ7936146.1"/>
    </source>
</evidence>
<gene>
    <name evidence="2" type="ORF">RA086_00590</name>
</gene>
<name>A0ABU1A574_9LACO</name>
<organism evidence="2 3">
    <name type="scientific">Lactiplantibacillus brownii</name>
    <dbReference type="NCBI Taxonomy" id="3069269"/>
    <lineage>
        <taxon>Bacteria</taxon>
        <taxon>Bacillati</taxon>
        <taxon>Bacillota</taxon>
        <taxon>Bacilli</taxon>
        <taxon>Lactobacillales</taxon>
        <taxon>Lactobacillaceae</taxon>
        <taxon>Lactiplantibacillus</taxon>
    </lineage>
</organism>
<evidence type="ECO:0008006" key="4">
    <source>
        <dbReference type="Google" id="ProtNLM"/>
    </source>
</evidence>
<evidence type="ECO:0000256" key="1">
    <source>
        <dbReference type="SAM" id="SignalP"/>
    </source>
</evidence>
<dbReference type="EMBL" id="JAVCWF010000001">
    <property type="protein sequence ID" value="MDQ7936146.1"/>
    <property type="molecule type" value="Genomic_DNA"/>
</dbReference>
<keyword evidence="1" id="KW-0732">Signal</keyword>
<evidence type="ECO:0000313" key="3">
    <source>
        <dbReference type="Proteomes" id="UP001227831"/>
    </source>
</evidence>
<feature type="signal peptide" evidence="1">
    <location>
        <begin position="1"/>
        <end position="32"/>
    </location>
</feature>